<organism evidence="2 3">
    <name type="scientific">Stakelama flava</name>
    <dbReference type="NCBI Taxonomy" id="2860338"/>
    <lineage>
        <taxon>Bacteria</taxon>
        <taxon>Pseudomonadati</taxon>
        <taxon>Pseudomonadota</taxon>
        <taxon>Alphaproteobacteria</taxon>
        <taxon>Sphingomonadales</taxon>
        <taxon>Sphingomonadaceae</taxon>
        <taxon>Stakelama</taxon>
    </lineage>
</organism>
<dbReference type="NCBIfam" id="TIGR01414">
    <property type="entry name" value="autotrans_barl"/>
    <property type="match status" value="1"/>
</dbReference>
<accession>A0ABS6XN28</accession>
<evidence type="ECO:0000313" key="2">
    <source>
        <dbReference type="EMBL" id="MBW4330811.1"/>
    </source>
</evidence>
<protein>
    <submittedName>
        <fullName evidence="2">Autotransporter outer membrane beta-barrel domain-containing protein</fullName>
    </submittedName>
</protein>
<feature type="domain" description="Autotransporter" evidence="1">
    <location>
        <begin position="575"/>
        <end position="852"/>
    </location>
</feature>
<proteinExistence type="predicted"/>
<name>A0ABS6XN28_9SPHN</name>
<evidence type="ECO:0000313" key="3">
    <source>
        <dbReference type="Proteomes" id="UP001197214"/>
    </source>
</evidence>
<dbReference type="PROSITE" id="PS51208">
    <property type="entry name" value="AUTOTRANSPORTER"/>
    <property type="match status" value="1"/>
</dbReference>
<gene>
    <name evidence="2" type="ORF">KY084_07960</name>
</gene>
<dbReference type="SMART" id="SM00869">
    <property type="entry name" value="Autotransporter"/>
    <property type="match status" value="1"/>
</dbReference>
<sequence length="852" mass="85916">MTSAKTSLFGFNPEGRADMQQDRSRLMGGAAFGALLAAAMVSGAGTAAAQSADPVYTVNAGSAVTEDVDGNISTTDPVSPGIYIRNDDAISVTGQPDVTTTGAGSNAVDVATTDGAVDLDLGDISTSGALSDGIRATNIGGDVTVASGNVTTTGTGATAVYATSTDGDVSVSSGDVTASGAQARGIYATSTNGAVSVDANNVSVVAADDDDTDTTRQAIYASGTSADVTSTGTVTTAGTGSADAVTAIGTDGDASATVTNVSTSGDGQRAVVVDATGDATATINGTVTTTGDATNAVTVTGDNATVSIADGGSVSGTGDYITFNSTTGSTFDNAGTLMASDNGSNLVFNGGPATINNSGTLASDFAMTDGDDTLNNSGELDLTDDPDFGAGTDTLNNTGTIVGRSGNATLTGLEQFNNSGLVTMANGAAGDTITVPGDYTGSGDATLSVDYNPGDATADMLVVGGAATGSTAVVVNQVGDASPAFNAGTTFVQAGEGSASDAFVADAATQNQGLVRYDVTYDGDSNSYALVAGPSDAAYRTLDYAEGLRNVWNNSADAWSAQMRARRDALWSYGGQGNNGRFWGQIRGQWSNRDNDRTMSAFGVSRTVDLGYNQDYFGGQFGFDFAGSNSERGGFSAGVTAGYTNSQIEFSHSADSMNIDDANIGLYGSYSTGNAFVNALAKYDRYWADADSRLGLYDLDMDGNSYGGRVEAGLRFGSDSYFIEPLGTISYVHSDLDDFTSNGVDVDFDEDEGLTGKLGARAGGSLPLFGMETTAYIGGNYVHQFQGEDGVAFTSGGETVAYTQNGIHDYGEGFIGLNIGSADSVSGFIEGNYANGGNSEGAGGRAGIRVKF</sequence>
<comment type="caution">
    <text evidence="2">The sequence shown here is derived from an EMBL/GenBank/DDBJ whole genome shotgun (WGS) entry which is preliminary data.</text>
</comment>
<dbReference type="Proteomes" id="UP001197214">
    <property type="component" value="Unassembled WGS sequence"/>
</dbReference>
<reference evidence="2 3" key="1">
    <citation type="submission" date="2021-07" db="EMBL/GenBank/DDBJ databases">
        <title>Stakelama flava sp. nov., a novel endophytic bacterium isolated from branch of Kandelia candel.</title>
        <authorList>
            <person name="Tuo L."/>
        </authorList>
    </citation>
    <scope>NUCLEOTIDE SEQUENCE [LARGE SCALE GENOMIC DNA]</scope>
    <source>
        <strain evidence="2 3">CBK3Z-3</strain>
    </source>
</reference>
<evidence type="ECO:0000259" key="1">
    <source>
        <dbReference type="PROSITE" id="PS51208"/>
    </source>
</evidence>
<dbReference type="InterPro" id="IPR005546">
    <property type="entry name" value="Autotransporte_beta"/>
</dbReference>
<dbReference type="RefSeq" id="WP_219237937.1">
    <property type="nucleotide sequence ID" value="NZ_JAHWZX010000006.1"/>
</dbReference>
<dbReference type="Pfam" id="PF03797">
    <property type="entry name" value="Autotransporter"/>
    <property type="match status" value="1"/>
</dbReference>
<keyword evidence="3" id="KW-1185">Reference proteome</keyword>
<dbReference type="EMBL" id="JAHWZX010000006">
    <property type="protein sequence ID" value="MBW4330811.1"/>
    <property type="molecule type" value="Genomic_DNA"/>
</dbReference>
<dbReference type="InterPro" id="IPR006315">
    <property type="entry name" value="OM_autotransptr_brl_dom"/>
</dbReference>